<dbReference type="GO" id="GO:0016709">
    <property type="term" value="F:oxidoreductase activity, acting on paired donors, with incorporation or reduction of molecular oxygen, NAD(P)H as one donor, and incorporation of one atom of oxygen"/>
    <property type="evidence" value="ECO:0007669"/>
    <property type="project" value="UniProtKB-ARBA"/>
</dbReference>
<dbReference type="Pfam" id="PF01494">
    <property type="entry name" value="FAD_binding_3"/>
    <property type="match status" value="1"/>
</dbReference>
<feature type="domain" description="FAD-binding" evidence="4">
    <location>
        <begin position="10"/>
        <end position="358"/>
    </location>
</feature>
<keyword evidence="3" id="KW-1133">Transmembrane helix</keyword>
<keyword evidence="3" id="KW-0472">Membrane</keyword>
<evidence type="ECO:0000259" key="4">
    <source>
        <dbReference type="Pfam" id="PF01494"/>
    </source>
</evidence>
<dbReference type="Pfam" id="PF21274">
    <property type="entry name" value="Rng_hyd_C"/>
    <property type="match status" value="1"/>
</dbReference>
<dbReference type="NCBIfam" id="NF004780">
    <property type="entry name" value="PRK06126.1"/>
    <property type="match status" value="1"/>
</dbReference>
<dbReference type="AlphaFoldDB" id="A0A7H8T1L6"/>
<evidence type="ECO:0000256" key="3">
    <source>
        <dbReference type="SAM" id="Phobius"/>
    </source>
</evidence>
<keyword evidence="5" id="KW-0503">Monooxygenase</keyword>
<dbReference type="Gene3D" id="3.40.30.120">
    <property type="match status" value="1"/>
</dbReference>
<gene>
    <name evidence="5" type="ORF">HUT05_08130</name>
</gene>
<organism evidence="5 6">
    <name type="scientific">Streptomyces chartreusis</name>
    <dbReference type="NCBI Taxonomy" id="1969"/>
    <lineage>
        <taxon>Bacteria</taxon>
        <taxon>Bacillati</taxon>
        <taxon>Actinomycetota</taxon>
        <taxon>Actinomycetes</taxon>
        <taxon>Kitasatosporales</taxon>
        <taxon>Streptomycetaceae</taxon>
        <taxon>Streptomyces</taxon>
    </lineage>
</organism>
<evidence type="ECO:0000256" key="2">
    <source>
        <dbReference type="ARBA" id="ARBA00022827"/>
    </source>
</evidence>
<keyword evidence="2" id="KW-0274">FAD</keyword>
<keyword evidence="1" id="KW-0285">Flavoprotein</keyword>
<proteinExistence type="predicted"/>
<dbReference type="GO" id="GO:0071949">
    <property type="term" value="F:FAD binding"/>
    <property type="evidence" value="ECO:0007669"/>
    <property type="project" value="InterPro"/>
</dbReference>
<keyword evidence="3" id="KW-0812">Transmembrane</keyword>
<name>A0A7H8T1L6_STRCX</name>
<dbReference type="InterPro" id="IPR036188">
    <property type="entry name" value="FAD/NAD-bd_sf"/>
</dbReference>
<sequence>MNEVITSRPQVVVVGGGAVGMFMAALLGMHGISTVVIERRTEPAPEGKMMAPSARSMEFCRQLGIHDKMHTLRNDWPMTNLWLTSLDGYELARIDAPPTGHPGAPGYSPFSPEDQVHCPQPVWERKVEQRALSFPSVEVHRGHQFENFEDHGDRVVSVVRELASDKLFEIESDYLVSCEGVGASVVKQLGIPVYERHVDYSYHIEFVCEDLLKEHDKGPAMRYTLIGEKGTWGTLVVVDGRTEWRLTLYDLERDGTPKLDLERAVTKAVGHEFPFTITRHGRWKRRAAIAASYSSGRVFLAGDAAHASPPNGGFGMNTGIADAANLAWKLQATLEGWGGPDLLTSYGIERRPVAQITLAESVRNYHRLVDNTTFADITSDTEQGALHRQLVGEAKAAEARDAWWPQGVHFGYGYQWSPVVVPDLASYPNVDMQDYHPSTSPGFRAPHVWLSDGISTLDLFGPRHVLLRVGEDEQGGAGLVAAAQAVGMPLDVHQISGELVEACYDYPLVLVRPDGHVCWRGAEEPSDPLTVINNIRGYASISPSPSIGASALLTPGSNAP</sequence>
<feature type="transmembrane region" description="Helical" evidence="3">
    <location>
        <begin position="12"/>
        <end position="32"/>
    </location>
</feature>
<dbReference type="SUPFAM" id="SSF51905">
    <property type="entry name" value="FAD/NAD(P)-binding domain"/>
    <property type="match status" value="1"/>
</dbReference>
<accession>A0A7H8T1L6</accession>
<dbReference type="InterPro" id="IPR002938">
    <property type="entry name" value="FAD-bd"/>
</dbReference>
<evidence type="ECO:0000313" key="6">
    <source>
        <dbReference type="Proteomes" id="UP000509418"/>
    </source>
</evidence>
<dbReference type="Gene3D" id="3.50.50.60">
    <property type="entry name" value="FAD/NAD(P)-binding domain"/>
    <property type="match status" value="1"/>
</dbReference>
<evidence type="ECO:0000256" key="1">
    <source>
        <dbReference type="ARBA" id="ARBA00022630"/>
    </source>
</evidence>
<keyword evidence="6" id="KW-1185">Reference proteome</keyword>
<keyword evidence="5" id="KW-0560">Oxidoreductase</keyword>
<dbReference type="Proteomes" id="UP000509418">
    <property type="component" value="Chromosome"/>
</dbReference>
<dbReference type="PANTHER" id="PTHR43004:SF21">
    <property type="entry name" value="FAD-BINDING DOMAIN-CONTAINING PROTEIN-RELATED"/>
    <property type="match status" value="1"/>
</dbReference>
<dbReference type="PANTHER" id="PTHR43004">
    <property type="entry name" value="TRK SYSTEM POTASSIUM UPTAKE PROTEIN"/>
    <property type="match status" value="1"/>
</dbReference>
<evidence type="ECO:0000313" key="5">
    <source>
        <dbReference type="EMBL" id="QKZ17321.1"/>
    </source>
</evidence>
<reference evidence="5 6" key="1">
    <citation type="submission" date="2020-06" db="EMBL/GenBank/DDBJ databases">
        <title>Genome mining for natural products.</title>
        <authorList>
            <person name="Zhang B."/>
            <person name="Shi J."/>
            <person name="Ge H."/>
        </authorList>
    </citation>
    <scope>NUCLEOTIDE SEQUENCE [LARGE SCALE GENOMIC DNA]</scope>
    <source>
        <strain evidence="5 6">NA02069</strain>
    </source>
</reference>
<dbReference type="PRINTS" id="PR00420">
    <property type="entry name" value="RNGMNOXGNASE"/>
</dbReference>
<dbReference type="Gene3D" id="3.30.9.10">
    <property type="entry name" value="D-Amino Acid Oxidase, subunit A, domain 2"/>
    <property type="match status" value="1"/>
</dbReference>
<dbReference type="RefSeq" id="WP_176574670.1">
    <property type="nucleotide sequence ID" value="NZ_CBDRGH010000066.1"/>
</dbReference>
<dbReference type="EMBL" id="CP056041">
    <property type="protein sequence ID" value="QKZ17321.1"/>
    <property type="molecule type" value="Genomic_DNA"/>
</dbReference>
<protein>
    <submittedName>
        <fullName evidence="5">FAD-dependent monooxygenase</fullName>
    </submittedName>
</protein>
<dbReference type="InterPro" id="IPR050641">
    <property type="entry name" value="RIFMO-like"/>
</dbReference>